<feature type="signal peptide" evidence="1">
    <location>
        <begin position="1"/>
        <end position="23"/>
    </location>
</feature>
<evidence type="ECO:0000256" key="1">
    <source>
        <dbReference type="SAM" id="SignalP"/>
    </source>
</evidence>
<reference evidence="2 3" key="1">
    <citation type="journal article" date="2018" name="Front. Microbiol.">
        <title>Hydrolytic Capabilities as a Key to Environmental Success: Chitinolytic and Cellulolytic Acidobacteria From Acidic Sub-arctic Soils and Boreal Peatlands.</title>
        <authorList>
            <person name="Belova S.E."/>
            <person name="Ravin N.V."/>
            <person name="Pankratov T.A."/>
            <person name="Rakitin A.L."/>
            <person name="Ivanova A.A."/>
            <person name="Beletsky A.V."/>
            <person name="Mardanov A.V."/>
            <person name="Sinninghe Damste J.S."/>
            <person name="Dedysh S.N."/>
        </authorList>
    </citation>
    <scope>NUCLEOTIDE SEQUENCE [LARGE SCALE GENOMIC DNA]</scope>
    <source>
        <strain evidence="2 3">SBC82</strain>
    </source>
</reference>
<keyword evidence="1" id="KW-0732">Signal</keyword>
<feature type="chain" id="PRO_5016459623" description="EfeO-type cupredoxin-like domain-containing protein" evidence="1">
    <location>
        <begin position="24"/>
        <end position="139"/>
    </location>
</feature>
<proteinExistence type="predicted"/>
<name>A0A2Z5G4F2_9BACT</name>
<gene>
    <name evidence="2" type="ORF">ACPOL_4119</name>
</gene>
<dbReference type="Proteomes" id="UP000253606">
    <property type="component" value="Chromosome"/>
</dbReference>
<dbReference type="OrthoDB" id="121046at2"/>
<organism evidence="2 3">
    <name type="scientific">Acidisarcina polymorpha</name>
    <dbReference type="NCBI Taxonomy" id="2211140"/>
    <lineage>
        <taxon>Bacteria</taxon>
        <taxon>Pseudomonadati</taxon>
        <taxon>Acidobacteriota</taxon>
        <taxon>Terriglobia</taxon>
        <taxon>Terriglobales</taxon>
        <taxon>Acidobacteriaceae</taxon>
        <taxon>Acidisarcina</taxon>
    </lineage>
</organism>
<sequence>MNRMTALALVTLATLSSIGAASAQDRGLRATVPFEFTVGTRLLPADTYRVTVISAGLIRLQNRDGHFAAATTTFMDAKQSPNGSKLVFTKHGNQYFLREILCPTNPGMNVAIPPSKLEKRVERQEAMLHGGEPVLIAAR</sequence>
<evidence type="ECO:0000313" key="2">
    <source>
        <dbReference type="EMBL" id="AXC13396.1"/>
    </source>
</evidence>
<dbReference type="AlphaFoldDB" id="A0A2Z5G4F2"/>
<dbReference type="EMBL" id="CP030840">
    <property type="protein sequence ID" value="AXC13396.1"/>
    <property type="molecule type" value="Genomic_DNA"/>
</dbReference>
<protein>
    <recommendedName>
        <fullName evidence="4">EfeO-type cupredoxin-like domain-containing protein</fullName>
    </recommendedName>
</protein>
<keyword evidence="3" id="KW-1185">Reference proteome</keyword>
<dbReference type="KEGG" id="abas:ACPOL_4119"/>
<accession>A0A2Z5G4F2</accession>
<dbReference type="RefSeq" id="WP_114208397.1">
    <property type="nucleotide sequence ID" value="NZ_CP030840.1"/>
</dbReference>
<evidence type="ECO:0008006" key="4">
    <source>
        <dbReference type="Google" id="ProtNLM"/>
    </source>
</evidence>
<evidence type="ECO:0000313" key="3">
    <source>
        <dbReference type="Proteomes" id="UP000253606"/>
    </source>
</evidence>